<dbReference type="Pfam" id="PF00651">
    <property type="entry name" value="BTB"/>
    <property type="match status" value="1"/>
</dbReference>
<dbReference type="PANTHER" id="PTHR24413">
    <property type="entry name" value="SPECKLE-TYPE POZ PROTEIN"/>
    <property type="match status" value="1"/>
</dbReference>
<dbReference type="SMART" id="SM00225">
    <property type="entry name" value="BTB"/>
    <property type="match status" value="1"/>
</dbReference>
<comment type="caution">
    <text evidence="2">The sequence shown here is derived from an EMBL/GenBank/DDBJ whole genome shotgun (WGS) entry which is preliminary data.</text>
</comment>
<evidence type="ECO:0000313" key="2">
    <source>
        <dbReference type="EMBL" id="KAF0432758.1"/>
    </source>
</evidence>
<dbReference type="EMBL" id="WTPW01001488">
    <property type="protein sequence ID" value="KAF0432758.1"/>
    <property type="molecule type" value="Genomic_DNA"/>
</dbReference>
<protein>
    <submittedName>
        <fullName evidence="2">BTB-domain-containing protein</fullName>
    </submittedName>
</protein>
<keyword evidence="3" id="KW-1185">Reference proteome</keyword>
<proteinExistence type="predicted"/>
<evidence type="ECO:0000313" key="3">
    <source>
        <dbReference type="Proteomes" id="UP000439903"/>
    </source>
</evidence>
<dbReference type="SUPFAM" id="SSF54695">
    <property type="entry name" value="POZ domain"/>
    <property type="match status" value="1"/>
</dbReference>
<dbReference type="InterPro" id="IPR011333">
    <property type="entry name" value="SKP1/BTB/POZ_sf"/>
</dbReference>
<dbReference type="PROSITE" id="PS50097">
    <property type="entry name" value="BTB"/>
    <property type="match status" value="1"/>
</dbReference>
<dbReference type="InterPro" id="IPR000210">
    <property type="entry name" value="BTB/POZ_dom"/>
</dbReference>
<feature type="domain" description="BTB" evidence="1">
    <location>
        <begin position="18"/>
        <end position="91"/>
    </location>
</feature>
<dbReference type="OrthoDB" id="6359816at2759"/>
<gene>
    <name evidence="2" type="ORF">F8M41_005172</name>
</gene>
<organism evidence="2 3">
    <name type="scientific">Gigaspora margarita</name>
    <dbReference type="NCBI Taxonomy" id="4874"/>
    <lineage>
        <taxon>Eukaryota</taxon>
        <taxon>Fungi</taxon>
        <taxon>Fungi incertae sedis</taxon>
        <taxon>Mucoromycota</taxon>
        <taxon>Glomeromycotina</taxon>
        <taxon>Glomeromycetes</taxon>
        <taxon>Diversisporales</taxon>
        <taxon>Gigasporaceae</taxon>
        <taxon>Gigaspora</taxon>
    </lineage>
</organism>
<evidence type="ECO:0000259" key="1">
    <source>
        <dbReference type="PROSITE" id="PS50097"/>
    </source>
</evidence>
<name>A0A8H3XBH9_GIGMA</name>
<accession>A0A8H3XBH9</accession>
<reference evidence="2 3" key="1">
    <citation type="journal article" date="2019" name="Environ. Microbiol.">
        <title>At the nexus of three kingdoms: the genome of the mycorrhizal fungus Gigaspora margarita provides insights into plant, endobacterial and fungal interactions.</title>
        <authorList>
            <person name="Venice F."/>
            <person name="Ghignone S."/>
            <person name="Salvioli di Fossalunga A."/>
            <person name="Amselem J."/>
            <person name="Novero M."/>
            <person name="Xianan X."/>
            <person name="Sedzielewska Toro K."/>
            <person name="Morin E."/>
            <person name="Lipzen A."/>
            <person name="Grigoriev I.V."/>
            <person name="Henrissat B."/>
            <person name="Martin F.M."/>
            <person name="Bonfante P."/>
        </authorList>
    </citation>
    <scope>NUCLEOTIDE SEQUENCE [LARGE SCALE GENOMIC DNA]</scope>
    <source>
        <strain evidence="2 3">BEG34</strain>
    </source>
</reference>
<dbReference type="CDD" id="cd18186">
    <property type="entry name" value="BTB_POZ_ZBTB_KLHL-like"/>
    <property type="match status" value="1"/>
</dbReference>
<dbReference type="Proteomes" id="UP000439903">
    <property type="component" value="Unassembled WGS sequence"/>
</dbReference>
<dbReference type="Gene3D" id="3.30.710.10">
    <property type="entry name" value="Potassium Channel Kv1.1, Chain A"/>
    <property type="match status" value="1"/>
</dbReference>
<sequence>MSNETIQDWLEISKNLDVDIIIKAGEEPNIKEFKAHSNILSAGSPYFKAALSSRWAKKENGIITFNKPNISPPVFETLINYIYTKTFSNKDEVSLLEIFIAADEIELYELSQHTKKCLLETKSAWKFPKDFITICKHDAFIDLYESALKFVKNEAHEYIMQGKFLKALELFKEILKNGQCSPDDQKYASNWNLSSKKCRLKNLNELINALNKNTILTSLNLAGNDLGVDGDRKEEKH</sequence>
<dbReference type="AlphaFoldDB" id="A0A8H3XBH9"/>